<dbReference type="Gene3D" id="1.10.10.2120">
    <property type="match status" value="1"/>
</dbReference>
<dbReference type="AlphaFoldDB" id="A0AAN6ID37"/>
<proteinExistence type="predicted"/>
<dbReference type="Proteomes" id="UP001203852">
    <property type="component" value="Unassembled WGS sequence"/>
</dbReference>
<protein>
    <submittedName>
        <fullName evidence="2">Acyl-coenzyme A:6-aminopenicillanic acid acyl-transferase-domain-containing protein</fullName>
    </submittedName>
</protein>
<gene>
    <name evidence="2" type="ORF">EDD36DRAFT_419611</name>
</gene>
<dbReference type="InterPro" id="IPR005079">
    <property type="entry name" value="Peptidase_C45_hydrolase"/>
</dbReference>
<name>A0AAN6ID37_9EURO</name>
<dbReference type="Pfam" id="PF03417">
    <property type="entry name" value="AAT"/>
    <property type="match status" value="1"/>
</dbReference>
<dbReference type="InterPro" id="IPR047794">
    <property type="entry name" value="C45_proenzyme-like"/>
</dbReference>
<evidence type="ECO:0000313" key="3">
    <source>
        <dbReference type="Proteomes" id="UP001203852"/>
    </source>
</evidence>
<dbReference type="NCBIfam" id="NF040521">
    <property type="entry name" value="C45_proenzyme"/>
    <property type="match status" value="1"/>
</dbReference>
<dbReference type="InterPro" id="IPR047801">
    <property type="entry name" value="Peptidase_C45"/>
</dbReference>
<feature type="domain" description="Peptidase C45 hydrolase" evidence="1">
    <location>
        <begin position="117"/>
        <end position="337"/>
    </location>
</feature>
<dbReference type="Gene3D" id="3.60.60.10">
    <property type="entry name" value="Penicillin V Acylase, Chain A"/>
    <property type="match status" value="1"/>
</dbReference>
<comment type="caution">
    <text evidence="2">The sequence shown here is derived from an EMBL/GenBank/DDBJ whole genome shotgun (WGS) entry which is preliminary data.</text>
</comment>
<evidence type="ECO:0000259" key="1">
    <source>
        <dbReference type="Pfam" id="PF03417"/>
    </source>
</evidence>
<dbReference type="PANTHER" id="PTHR34180">
    <property type="entry name" value="PEPTIDASE C45"/>
    <property type="match status" value="1"/>
</dbReference>
<reference evidence="2" key="1">
    <citation type="journal article" date="2022" name="bioRxiv">
        <title>Deciphering the potential niche of two novel black yeast fungi from a biological soil crust based on their genomes, phenotypes, and melanin regulation.</title>
        <authorList>
            <consortium name="DOE Joint Genome Institute"/>
            <person name="Carr E.C."/>
            <person name="Barton Q."/>
            <person name="Grambo S."/>
            <person name="Sullivan M."/>
            <person name="Renfro C.M."/>
            <person name="Kuo A."/>
            <person name="Pangilinan J."/>
            <person name="Lipzen A."/>
            <person name="Keymanesh K."/>
            <person name="Savage E."/>
            <person name="Barry K."/>
            <person name="Grigoriev I.V."/>
            <person name="Riekhof W.R."/>
            <person name="Harris S.S."/>
        </authorList>
    </citation>
    <scope>NUCLEOTIDE SEQUENCE</scope>
    <source>
        <strain evidence="2">JF 03-4F</strain>
    </source>
</reference>
<dbReference type="PANTHER" id="PTHR34180:SF1">
    <property type="entry name" value="BETA-ALANYL-DOPAMINE_CARCININE HYDROLASE"/>
    <property type="match status" value="1"/>
</dbReference>
<sequence>MLEVECRGSPRQIGIQHGRAASKQISGSIAFYADLFKKYTGKTWDDVLPIAQTFANSILQKWPSYFQEIEGIAHGSGNDTLDIIALNVRTEIAFGLLSENHRSDGCTTVSWASCGQYFLGQNWDWMEEQKQNLLLLTIVSDDAPTKKMVTEAGILGKIGLNSAGVGVCLNAIRARGYSDTRLPVHLALRVALDANSAAEAAKTLEETGVGGAAHILVADCQETISLEFTFENCIRLLPDERGVLLHTNHMRGLHRSIDESPEEDSFARMERIQVLTDEVLSSREKLSLHEFSGLFDDHDGFPQSICRSQQEPSEDATVFNIVMDLQLKIARVRLGRPCCVENEYILSFQDY</sequence>
<evidence type="ECO:0000313" key="2">
    <source>
        <dbReference type="EMBL" id="KAI1613477.1"/>
    </source>
</evidence>
<keyword evidence="3" id="KW-1185">Reference proteome</keyword>
<organism evidence="2 3">
    <name type="scientific">Exophiala viscosa</name>
    <dbReference type="NCBI Taxonomy" id="2486360"/>
    <lineage>
        <taxon>Eukaryota</taxon>
        <taxon>Fungi</taxon>
        <taxon>Dikarya</taxon>
        <taxon>Ascomycota</taxon>
        <taxon>Pezizomycotina</taxon>
        <taxon>Eurotiomycetes</taxon>
        <taxon>Chaetothyriomycetidae</taxon>
        <taxon>Chaetothyriales</taxon>
        <taxon>Herpotrichiellaceae</taxon>
        <taxon>Exophiala</taxon>
    </lineage>
</organism>
<accession>A0AAN6ID37</accession>
<dbReference type="EMBL" id="MU404354">
    <property type="protein sequence ID" value="KAI1613477.1"/>
    <property type="molecule type" value="Genomic_DNA"/>
</dbReference>